<comment type="caution">
    <text evidence="4">The sequence shown here is derived from an EMBL/GenBank/DDBJ whole genome shotgun (WGS) entry which is preliminary data.</text>
</comment>
<evidence type="ECO:0000259" key="2">
    <source>
        <dbReference type="Pfam" id="PF23070"/>
    </source>
</evidence>
<protein>
    <submittedName>
        <fullName evidence="4">Uncharacterized protein</fullName>
    </submittedName>
</protein>
<dbReference type="Pfam" id="PF23070">
    <property type="entry name" value="DUF7043"/>
    <property type="match status" value="1"/>
</dbReference>
<accession>A0A8J1UVK6</accession>
<organism evidence="4 5">
    <name type="scientific">Owenia fusiformis</name>
    <name type="common">Polychaete worm</name>
    <dbReference type="NCBI Taxonomy" id="6347"/>
    <lineage>
        <taxon>Eukaryota</taxon>
        <taxon>Metazoa</taxon>
        <taxon>Spiralia</taxon>
        <taxon>Lophotrochozoa</taxon>
        <taxon>Annelida</taxon>
        <taxon>Polychaeta</taxon>
        <taxon>Sedentaria</taxon>
        <taxon>Canalipalpata</taxon>
        <taxon>Sabellida</taxon>
        <taxon>Oweniida</taxon>
        <taxon>Oweniidae</taxon>
        <taxon>Owenia</taxon>
    </lineage>
</organism>
<dbReference type="Pfam" id="PF23069">
    <property type="entry name" value="DUF7042"/>
    <property type="match status" value="2"/>
</dbReference>
<dbReference type="EMBL" id="CAIIXF020000001">
    <property type="protein sequence ID" value="CAH1772900.1"/>
    <property type="molecule type" value="Genomic_DNA"/>
</dbReference>
<gene>
    <name evidence="4" type="ORF">OFUS_LOCUS582</name>
</gene>
<dbReference type="Proteomes" id="UP000749559">
    <property type="component" value="Unassembled WGS sequence"/>
</dbReference>
<dbReference type="OrthoDB" id="9982946at2759"/>
<dbReference type="GO" id="GO:0042060">
    <property type="term" value="P:wound healing"/>
    <property type="evidence" value="ECO:0007669"/>
    <property type="project" value="TreeGrafter"/>
</dbReference>
<dbReference type="InterPro" id="IPR055471">
    <property type="entry name" value="DUF7043"/>
</dbReference>
<keyword evidence="5" id="KW-1185">Reference proteome</keyword>
<feature type="domain" description="DUF7042" evidence="1">
    <location>
        <begin position="152"/>
        <end position="288"/>
    </location>
</feature>
<dbReference type="InterPro" id="IPR055470">
    <property type="entry name" value="DUF7042"/>
</dbReference>
<evidence type="ECO:0000313" key="4">
    <source>
        <dbReference type="EMBL" id="CAH1772900.1"/>
    </source>
</evidence>
<dbReference type="PANTHER" id="PTHR22255">
    <property type="entry name" value="LP06548P"/>
    <property type="match status" value="1"/>
</dbReference>
<evidence type="ECO:0000259" key="1">
    <source>
        <dbReference type="Pfam" id="PF23069"/>
    </source>
</evidence>
<dbReference type="AlphaFoldDB" id="A0A8J1UVK6"/>
<feature type="domain" description="DUF7043" evidence="2">
    <location>
        <begin position="299"/>
        <end position="398"/>
    </location>
</feature>
<sequence>MAAKILLSLAAFAVLYLAHLCHYTDAQGARSCSVPDHFWGDWYTMENGEDIDHIINSEGISNKLFTGKCIDIRNDNQTIDADGKFDSKILFYDQSSNCYKCYELYYRTPNIVENKMSTCDSRTDAKLEDVCRDILPQNAMLTMFRKSLLTVNCKTMFEGVFQFTYEVDIGGGGICDSSTSKIVACQEPGSPYVDNEVFLMKFGYCPDVSTSSTDQIRFQCMGSWRDNYGNVFAAALNTGQEIIRERFRCFLTRDDQQRTDNKRRYTMSNTPECSTLKSPYDGPLRLVLNPVVPMDQMVTPHCNLPRNYTGKWFTVGEYDTQVYINSTHIYYKTKIDAFTYIETYFTCQQTRDSRFLTTAVTVGKCEVDFICFDFLPRHHNIIRFRMGKPFRITKDEMDQPNFMVRKFRQACTWSSFTFDRDNVEWKYRTYILDPPSPIVCPIAGRYQFTQHGPKEEHFTTRIRGITDRPRHRIDCRETESVFEVCSKDIKTIFVDSEYCSTVDYTGRPVGEYDEPDRELRCVGYWMEDMKSYLITYDEEDAITRYRCWVYQRLDWRNLIISRATRAQCGDLQTAESFSPSEGASLHLKLYENERLFDECPQYFNDGSDPWEKTETVWVLGAAGNIQANIITTISLALSLVIVHLNLS</sequence>
<reference evidence="4" key="1">
    <citation type="submission" date="2022-03" db="EMBL/GenBank/DDBJ databases">
        <authorList>
            <person name="Martin C."/>
        </authorList>
    </citation>
    <scope>NUCLEOTIDE SEQUENCE</scope>
</reference>
<evidence type="ECO:0000313" key="5">
    <source>
        <dbReference type="Proteomes" id="UP000749559"/>
    </source>
</evidence>
<dbReference type="PANTHER" id="PTHR22255:SF1">
    <property type="entry name" value="LD32918P"/>
    <property type="match status" value="1"/>
</dbReference>
<dbReference type="InterPro" id="IPR055472">
    <property type="entry name" value="DUF7044"/>
</dbReference>
<dbReference type="Pfam" id="PF23071">
    <property type="entry name" value="DUF7044"/>
    <property type="match status" value="1"/>
</dbReference>
<proteinExistence type="predicted"/>
<feature type="domain" description="DUF7044" evidence="3">
    <location>
        <begin position="31"/>
        <end position="132"/>
    </location>
</feature>
<evidence type="ECO:0000259" key="3">
    <source>
        <dbReference type="Pfam" id="PF23071"/>
    </source>
</evidence>
<feature type="domain" description="DUF7042" evidence="1">
    <location>
        <begin position="437"/>
        <end position="577"/>
    </location>
</feature>
<name>A0A8J1UVK6_OWEFU</name>